<keyword evidence="1" id="KW-0378">Hydrolase</keyword>
<keyword evidence="4" id="KW-0732">Signal</keyword>
<sequence length="832" mass="82928">MHKRIVLALVGLVVLAGLSAPGAGAAAAGDPSSGPSSTLQPASNLRPTHGGGASMGHGYLPLHARAFAQAKAAANRRAGVGGGSAQAASTAPVVTTYPNVSPSFAGTYQSGLTPPDTTGAIGPDRYIETVNTSYAIYNRSGSVLNSGSLSALTAVPGGLFGYSLSDPQMMWDATTQRFYYVALYYDSLSMTDNGLAVGWSKTATPASSADFCQYTLSFGTDFPDYPKLGDSKDFLIFGYNDFTSAGSTYTGSWFASLNKPPAGTTCASAGLFAVHYSGVLHNADGSLAATPVPANLVDNAAGTGYVVANADLTVAPSADYVTTYTVTTNGTDANGIPVPAFGAPRSVAVPTYRIPANASQQGSSYLLDTLDGRFEAAVAAVDPDHGNAVALWTAHAVYGGAGAEERWYEVDPAAGSLLQSGVAGSASLFAWNGAISPDRADDGSTGSHGNSMAMSVSTSSASTFPAIQFVSKSGSGAQSALSNLVQAGGANVDFSCSSTAPCRWGDYSAASPDPAAGGGSVGRVWLGNQYDLAGGSTSTTSWRTWLFAVTPSAPATAALSFATAPQTLVAGASSAPMRIGVSAAQPGPVQVTLGSSSSGGQFAPVGGAWTSTLVLTIPAGATVTPDFSYRDTRAGTPTLSASAVGLTGATQAETVTAAPLSTLTVSPSGATLALGGSQLFTASGSDQFGNPVGVSSATWTTTAPGTLSPSTGASTTFTASSSTTGSGSVTATLGSVHGAATVTVTATAPPAPTNLVAAARGKRVTLSWSGSGATYNIYRGSTSGGETLYRSGVSGTTTTDSSVTSGTWYYRVTAVGPGGESAPSNEASVRVK</sequence>
<dbReference type="Proteomes" id="UP000279994">
    <property type="component" value="Unassembled WGS sequence"/>
</dbReference>
<evidence type="ECO:0000256" key="3">
    <source>
        <dbReference type="SAM" id="MobiDB-lite"/>
    </source>
</evidence>
<feature type="region of interest" description="Disordered" evidence="3">
    <location>
        <begin position="703"/>
        <end position="726"/>
    </location>
</feature>
<dbReference type="RefSeq" id="WP_123222184.1">
    <property type="nucleotide sequence ID" value="NZ_RJSF01000019.1"/>
</dbReference>
<evidence type="ECO:0000256" key="4">
    <source>
        <dbReference type="SAM" id="SignalP"/>
    </source>
</evidence>
<evidence type="ECO:0000256" key="2">
    <source>
        <dbReference type="ARBA" id="ARBA00023326"/>
    </source>
</evidence>
<dbReference type="EMBL" id="RJSF01000019">
    <property type="protein sequence ID" value="RNM15930.1"/>
    <property type="molecule type" value="Genomic_DNA"/>
</dbReference>
<dbReference type="InterPro" id="IPR003961">
    <property type="entry name" value="FN3_dom"/>
</dbReference>
<gene>
    <name evidence="6" type="ORF">EFL26_07115</name>
</gene>
<evidence type="ECO:0000313" key="7">
    <source>
        <dbReference type="Proteomes" id="UP000279994"/>
    </source>
</evidence>
<comment type="caution">
    <text evidence="6">The sequence shown here is derived from an EMBL/GenBank/DDBJ whole genome shotgun (WGS) entry which is preliminary data.</text>
</comment>
<dbReference type="GO" id="GO:0000272">
    <property type="term" value="P:polysaccharide catabolic process"/>
    <property type="evidence" value="ECO:0007669"/>
    <property type="project" value="UniProtKB-KW"/>
</dbReference>
<accession>A0A3N0GUX1</accession>
<protein>
    <recommendedName>
        <fullName evidence="5">Fibronectin type-III domain-containing protein</fullName>
    </recommendedName>
</protein>
<dbReference type="AlphaFoldDB" id="A0A3N0GUX1"/>
<dbReference type="SUPFAM" id="SSF49265">
    <property type="entry name" value="Fibronectin type III"/>
    <property type="match status" value="1"/>
</dbReference>
<dbReference type="SMART" id="SM00060">
    <property type="entry name" value="FN3"/>
    <property type="match status" value="1"/>
</dbReference>
<dbReference type="Gene3D" id="2.60.40.1080">
    <property type="match status" value="1"/>
</dbReference>
<dbReference type="PROSITE" id="PS50853">
    <property type="entry name" value="FN3"/>
    <property type="match status" value="1"/>
</dbReference>
<name>A0A3N0GUX1_9ACTN</name>
<reference evidence="6 7" key="1">
    <citation type="submission" date="2018-11" db="EMBL/GenBank/DDBJ databases">
        <authorList>
            <person name="Li F."/>
        </authorList>
    </citation>
    <scope>NUCLEOTIDE SEQUENCE [LARGE SCALE GENOMIC DNA]</scope>
    <source>
        <strain evidence="6 7">Gsoil 818</strain>
    </source>
</reference>
<keyword evidence="2" id="KW-0624">Polysaccharide degradation</keyword>
<dbReference type="GO" id="GO:0016798">
    <property type="term" value="F:hydrolase activity, acting on glycosyl bonds"/>
    <property type="evidence" value="ECO:0007669"/>
    <property type="project" value="UniProtKB-KW"/>
</dbReference>
<dbReference type="InterPro" id="IPR013783">
    <property type="entry name" value="Ig-like_fold"/>
</dbReference>
<proteinExistence type="predicted"/>
<feature type="compositionally biased region" description="Low complexity" evidence="3">
    <location>
        <begin position="24"/>
        <end position="37"/>
    </location>
</feature>
<evidence type="ECO:0000259" key="5">
    <source>
        <dbReference type="PROSITE" id="PS50853"/>
    </source>
</evidence>
<organism evidence="6 7">
    <name type="scientific">Nocardioides pocheonensis</name>
    <dbReference type="NCBI Taxonomy" id="661485"/>
    <lineage>
        <taxon>Bacteria</taxon>
        <taxon>Bacillati</taxon>
        <taxon>Actinomycetota</taxon>
        <taxon>Actinomycetes</taxon>
        <taxon>Propionibacteriales</taxon>
        <taxon>Nocardioidaceae</taxon>
        <taxon>Nocardioides</taxon>
    </lineage>
</organism>
<feature type="chain" id="PRO_5018060276" description="Fibronectin type-III domain-containing protein" evidence="4">
    <location>
        <begin position="26"/>
        <end position="832"/>
    </location>
</feature>
<keyword evidence="2" id="KW-0119">Carbohydrate metabolism</keyword>
<evidence type="ECO:0000313" key="6">
    <source>
        <dbReference type="EMBL" id="RNM15930.1"/>
    </source>
</evidence>
<feature type="domain" description="Fibronectin type-III" evidence="5">
    <location>
        <begin position="749"/>
        <end position="832"/>
    </location>
</feature>
<evidence type="ECO:0000256" key="1">
    <source>
        <dbReference type="ARBA" id="ARBA00023295"/>
    </source>
</evidence>
<keyword evidence="7" id="KW-1185">Reference proteome</keyword>
<feature type="signal peptide" evidence="4">
    <location>
        <begin position="1"/>
        <end position="25"/>
    </location>
</feature>
<dbReference type="Gene3D" id="2.60.40.10">
    <property type="entry name" value="Immunoglobulins"/>
    <property type="match status" value="1"/>
</dbReference>
<feature type="compositionally biased region" description="Low complexity" evidence="3">
    <location>
        <begin position="710"/>
        <end position="726"/>
    </location>
</feature>
<dbReference type="InterPro" id="IPR036116">
    <property type="entry name" value="FN3_sf"/>
</dbReference>
<feature type="region of interest" description="Disordered" evidence="3">
    <location>
        <begin position="24"/>
        <end position="54"/>
    </location>
</feature>
<dbReference type="OrthoDB" id="9813435at2"/>
<keyword evidence="1" id="KW-0326">Glycosidase</keyword>